<dbReference type="EMBL" id="UHEQ01000004">
    <property type="protein sequence ID" value="SUN13014.1"/>
    <property type="molecule type" value="Genomic_DNA"/>
</dbReference>
<protein>
    <submittedName>
        <fullName evidence="2">ABC transporter membrane-spanning permease, Pep export, Vex3</fullName>
    </submittedName>
</protein>
<name>A0A8B4R8L3_STRAG</name>
<evidence type="ECO:0000313" key="3">
    <source>
        <dbReference type="Proteomes" id="UP000254076"/>
    </source>
</evidence>
<dbReference type="AlphaFoldDB" id="A0A8B4R8L3"/>
<accession>A0A8B4R8L3</accession>
<gene>
    <name evidence="2" type="ORF">NCTC8185_00164</name>
</gene>
<keyword evidence="1" id="KW-0472">Membrane</keyword>
<sequence length="180" mass="20068">MIKNAFAYVTRKSLKSLIIILVILSMATLSIISLSIKDATDRASKETFANITNSFSMEINRQVNPGTPRGGGNVKGEDIKKISQTNSIDSYVKRINSVADLVDHDIIETQDTLANQSPERAKNFKRTVMLTGVNDSAKETKFVSEAYKLVEGKHLENKDKNKILMHKDLAKKTISKLEIK</sequence>
<dbReference type="Proteomes" id="UP000254076">
    <property type="component" value="Unassembled WGS sequence"/>
</dbReference>
<organism evidence="2 3">
    <name type="scientific">Streptococcus agalactiae</name>
    <dbReference type="NCBI Taxonomy" id="1311"/>
    <lineage>
        <taxon>Bacteria</taxon>
        <taxon>Bacillati</taxon>
        <taxon>Bacillota</taxon>
        <taxon>Bacilli</taxon>
        <taxon>Lactobacillales</taxon>
        <taxon>Streptococcaceae</taxon>
        <taxon>Streptococcus</taxon>
    </lineage>
</organism>
<evidence type="ECO:0000313" key="2">
    <source>
        <dbReference type="EMBL" id="SUN13014.1"/>
    </source>
</evidence>
<feature type="transmembrane region" description="Helical" evidence="1">
    <location>
        <begin position="16"/>
        <end position="36"/>
    </location>
</feature>
<reference evidence="2 3" key="1">
    <citation type="submission" date="2018-06" db="EMBL/GenBank/DDBJ databases">
        <authorList>
            <consortium name="Pathogen Informatics"/>
            <person name="Doyle S."/>
        </authorList>
    </citation>
    <scope>NUCLEOTIDE SEQUENCE [LARGE SCALE GENOMIC DNA]</scope>
    <source>
        <strain evidence="2 3">NCTC8185</strain>
    </source>
</reference>
<proteinExistence type="predicted"/>
<evidence type="ECO:0000256" key="1">
    <source>
        <dbReference type="SAM" id="Phobius"/>
    </source>
</evidence>
<keyword evidence="1" id="KW-0812">Transmembrane</keyword>
<comment type="caution">
    <text evidence="2">The sequence shown here is derived from an EMBL/GenBank/DDBJ whole genome shotgun (WGS) entry which is preliminary data.</text>
</comment>
<keyword evidence="1" id="KW-1133">Transmembrane helix</keyword>